<reference evidence="1" key="2">
    <citation type="submission" date="2020-09" db="EMBL/GenBank/DDBJ databases">
        <authorList>
            <person name="Sun Q."/>
            <person name="Zhou Y."/>
        </authorList>
    </citation>
    <scope>NUCLEOTIDE SEQUENCE</scope>
    <source>
        <strain evidence="1">CGMCC 1.15880</strain>
    </source>
</reference>
<evidence type="ECO:0000313" key="1">
    <source>
        <dbReference type="EMBL" id="GGA23429.1"/>
    </source>
</evidence>
<dbReference type="Proteomes" id="UP000628017">
    <property type="component" value="Unassembled WGS sequence"/>
</dbReference>
<evidence type="ECO:0000313" key="2">
    <source>
        <dbReference type="Proteomes" id="UP000628017"/>
    </source>
</evidence>
<organism evidence="1 2">
    <name type="scientific">Neptunicoccus cionae</name>
    <dbReference type="NCBI Taxonomy" id="2035344"/>
    <lineage>
        <taxon>Bacteria</taxon>
        <taxon>Pseudomonadati</taxon>
        <taxon>Pseudomonadota</taxon>
        <taxon>Alphaproteobacteria</taxon>
        <taxon>Rhodobacterales</taxon>
        <taxon>Paracoccaceae</taxon>
        <taxon>Neptunicoccus</taxon>
    </lineage>
</organism>
<proteinExistence type="predicted"/>
<keyword evidence="2" id="KW-1185">Reference proteome</keyword>
<dbReference type="Gene3D" id="3.40.50.300">
    <property type="entry name" value="P-loop containing nucleotide triphosphate hydrolases"/>
    <property type="match status" value="1"/>
</dbReference>
<sequence length="208" mass="23154">MNALTRKPLKPASTHQIAQGITLPYDRAHELCGPSRRSLALMIASRNDAPILWIKPDWHPDDLNPQGVVRFINPARITFVRPKRAEDILWCMEESLRAGCVPLVIAECDTPPALTPIRRLHLAAQSGAELGKIKILPLLLTPGDGGAQGIETRWHMAPRHAQGQSRWLLQRRRARMAPPAAWALGWEQKEARVYPETAPDISSDIAAE</sequence>
<accession>A0A916QZT4</accession>
<dbReference type="RefSeq" id="WP_188675871.1">
    <property type="nucleotide sequence ID" value="NZ_BMKA01000003.1"/>
</dbReference>
<dbReference type="AlphaFoldDB" id="A0A916QZT4"/>
<dbReference type="InterPro" id="IPR027417">
    <property type="entry name" value="P-loop_NTPase"/>
</dbReference>
<reference evidence="1" key="1">
    <citation type="journal article" date="2014" name="Int. J. Syst. Evol. Microbiol.">
        <title>Complete genome sequence of Corynebacterium casei LMG S-19264T (=DSM 44701T), isolated from a smear-ripened cheese.</title>
        <authorList>
            <consortium name="US DOE Joint Genome Institute (JGI-PGF)"/>
            <person name="Walter F."/>
            <person name="Albersmeier A."/>
            <person name="Kalinowski J."/>
            <person name="Ruckert C."/>
        </authorList>
    </citation>
    <scope>NUCLEOTIDE SEQUENCE</scope>
    <source>
        <strain evidence="1">CGMCC 1.15880</strain>
    </source>
</reference>
<protein>
    <recommendedName>
        <fullName evidence="3">Protein ImuA</fullName>
    </recommendedName>
</protein>
<evidence type="ECO:0008006" key="3">
    <source>
        <dbReference type="Google" id="ProtNLM"/>
    </source>
</evidence>
<dbReference type="SUPFAM" id="SSF52540">
    <property type="entry name" value="P-loop containing nucleoside triphosphate hydrolases"/>
    <property type="match status" value="1"/>
</dbReference>
<name>A0A916QZT4_9RHOB</name>
<gene>
    <name evidence="1" type="ORF">GCM10011498_25390</name>
</gene>
<comment type="caution">
    <text evidence="1">The sequence shown here is derived from an EMBL/GenBank/DDBJ whole genome shotgun (WGS) entry which is preliminary data.</text>
</comment>
<dbReference type="EMBL" id="BMKA01000003">
    <property type="protein sequence ID" value="GGA23429.1"/>
    <property type="molecule type" value="Genomic_DNA"/>
</dbReference>